<dbReference type="EMBL" id="FNAP01000013">
    <property type="protein sequence ID" value="SDE81414.1"/>
    <property type="molecule type" value="Genomic_DNA"/>
</dbReference>
<reference evidence="2 3" key="1">
    <citation type="submission" date="2016-10" db="EMBL/GenBank/DDBJ databases">
        <authorList>
            <person name="de Groot N.N."/>
        </authorList>
    </citation>
    <scope>NUCLEOTIDE SEQUENCE [LARGE SCALE GENOMIC DNA]</scope>
    <source>
        <strain evidence="2 3">ATCC 700224</strain>
    </source>
</reference>
<accession>A0A1G7FZT5</accession>
<dbReference type="GO" id="GO:0003824">
    <property type="term" value="F:catalytic activity"/>
    <property type="evidence" value="ECO:0007669"/>
    <property type="project" value="InterPro"/>
</dbReference>
<dbReference type="STRING" id="69960.SAMN05421720_11317"/>
<dbReference type="RefSeq" id="WP_092787510.1">
    <property type="nucleotide sequence ID" value="NZ_FNAP01000013.1"/>
</dbReference>
<dbReference type="SUPFAM" id="SSF75708">
    <property type="entry name" value="Chemotaxis phosphatase CheZ"/>
    <property type="match status" value="1"/>
</dbReference>
<dbReference type="InterPro" id="IPR007439">
    <property type="entry name" value="Chemotax_Pase_CheZ"/>
</dbReference>
<gene>
    <name evidence="2" type="ORF">SAMN05421720_11317</name>
</gene>
<feature type="compositionally biased region" description="Polar residues" evidence="1">
    <location>
        <begin position="243"/>
        <end position="252"/>
    </location>
</feature>
<keyword evidence="3" id="KW-1185">Reference proteome</keyword>
<name>A0A1G7FZT5_9PROT</name>
<evidence type="ECO:0000313" key="2">
    <source>
        <dbReference type="EMBL" id="SDE81414.1"/>
    </source>
</evidence>
<feature type="region of interest" description="Disordered" evidence="1">
    <location>
        <begin position="1"/>
        <end position="39"/>
    </location>
</feature>
<organism evidence="2 3">
    <name type="scientific">Rhodospira trueperi</name>
    <dbReference type="NCBI Taxonomy" id="69960"/>
    <lineage>
        <taxon>Bacteria</taxon>
        <taxon>Pseudomonadati</taxon>
        <taxon>Pseudomonadota</taxon>
        <taxon>Alphaproteobacteria</taxon>
        <taxon>Rhodospirillales</taxon>
        <taxon>Rhodospirillaceae</taxon>
        <taxon>Rhodospira</taxon>
    </lineage>
</organism>
<evidence type="ECO:0000256" key="1">
    <source>
        <dbReference type="SAM" id="MobiDB-lite"/>
    </source>
</evidence>
<sequence>MATRRRPFTAELRRVSRGGAGPSSDAGGGTGDGAPNPDTAAILAAIGGLSDRIGALETRVEEITPAQPPEPEVGEDGLTDTVRRQVEEARVMRTEIVALARSIEDTKTELAKLRDQRADGDRLTVMAHELDAIVEATENATNGILDIAEGVSAQISEIQAQEKDSYIRHLADEVQEKLLGVFEHCNFQDLTGQRISKVVNTMKFIEDRIDRMMDIWGREGFVVAAEDEAAGVSQEDRDRQLLNGPQTGNKGISQDEIDALFD</sequence>
<dbReference type="Proteomes" id="UP000199412">
    <property type="component" value="Unassembled WGS sequence"/>
</dbReference>
<dbReference type="GO" id="GO:0009288">
    <property type="term" value="C:bacterial-type flagellum"/>
    <property type="evidence" value="ECO:0007669"/>
    <property type="project" value="InterPro"/>
</dbReference>
<dbReference type="Gene3D" id="1.10.287.500">
    <property type="entry name" value="Helix hairpin bin"/>
    <property type="match status" value="1"/>
</dbReference>
<dbReference type="OrthoDB" id="7269965at2"/>
<feature type="region of interest" description="Disordered" evidence="1">
    <location>
        <begin position="232"/>
        <end position="255"/>
    </location>
</feature>
<dbReference type="Pfam" id="PF04344">
    <property type="entry name" value="CheZ"/>
    <property type="match status" value="1"/>
</dbReference>
<proteinExistence type="predicted"/>
<dbReference type="AlphaFoldDB" id="A0A1G7FZT5"/>
<protein>
    <submittedName>
        <fullName evidence="2">Chemotaxis protein CheZ</fullName>
    </submittedName>
</protein>
<dbReference type="GO" id="GO:0050920">
    <property type="term" value="P:regulation of chemotaxis"/>
    <property type="evidence" value="ECO:0007669"/>
    <property type="project" value="InterPro"/>
</dbReference>
<evidence type="ECO:0000313" key="3">
    <source>
        <dbReference type="Proteomes" id="UP000199412"/>
    </source>
</evidence>
<feature type="compositionally biased region" description="Gly residues" evidence="1">
    <location>
        <begin position="18"/>
        <end position="32"/>
    </location>
</feature>